<gene>
    <name evidence="1" type="ORF">E2C01_033916</name>
</gene>
<proteinExistence type="predicted"/>
<dbReference type="AlphaFoldDB" id="A0A5B7EZ61"/>
<keyword evidence="2" id="KW-1185">Reference proteome</keyword>
<reference evidence="1 2" key="1">
    <citation type="submission" date="2019-05" db="EMBL/GenBank/DDBJ databases">
        <title>Another draft genome of Portunus trituberculatus and its Hox gene families provides insights of decapod evolution.</title>
        <authorList>
            <person name="Jeong J.-H."/>
            <person name="Song I."/>
            <person name="Kim S."/>
            <person name="Choi T."/>
            <person name="Kim D."/>
            <person name="Ryu S."/>
            <person name="Kim W."/>
        </authorList>
    </citation>
    <scope>NUCLEOTIDE SEQUENCE [LARGE SCALE GENOMIC DNA]</scope>
    <source>
        <tissue evidence="1">Muscle</tissue>
    </source>
</reference>
<sequence>MPGQEPSLVTAALSCSTKGVRQRGNVAAAEPPHHLPPFSTHYRPHLQLLIPSDAPFSITEEYTRRK</sequence>
<dbReference type="EMBL" id="VSRR010004664">
    <property type="protein sequence ID" value="MPC40360.1"/>
    <property type="molecule type" value="Genomic_DNA"/>
</dbReference>
<dbReference type="Proteomes" id="UP000324222">
    <property type="component" value="Unassembled WGS sequence"/>
</dbReference>
<evidence type="ECO:0000313" key="1">
    <source>
        <dbReference type="EMBL" id="MPC40360.1"/>
    </source>
</evidence>
<organism evidence="1 2">
    <name type="scientific">Portunus trituberculatus</name>
    <name type="common">Swimming crab</name>
    <name type="synonym">Neptunus trituberculatus</name>
    <dbReference type="NCBI Taxonomy" id="210409"/>
    <lineage>
        <taxon>Eukaryota</taxon>
        <taxon>Metazoa</taxon>
        <taxon>Ecdysozoa</taxon>
        <taxon>Arthropoda</taxon>
        <taxon>Crustacea</taxon>
        <taxon>Multicrustacea</taxon>
        <taxon>Malacostraca</taxon>
        <taxon>Eumalacostraca</taxon>
        <taxon>Eucarida</taxon>
        <taxon>Decapoda</taxon>
        <taxon>Pleocyemata</taxon>
        <taxon>Brachyura</taxon>
        <taxon>Eubrachyura</taxon>
        <taxon>Portunoidea</taxon>
        <taxon>Portunidae</taxon>
        <taxon>Portuninae</taxon>
        <taxon>Portunus</taxon>
    </lineage>
</organism>
<name>A0A5B7EZ61_PORTR</name>
<comment type="caution">
    <text evidence="1">The sequence shown here is derived from an EMBL/GenBank/DDBJ whole genome shotgun (WGS) entry which is preliminary data.</text>
</comment>
<accession>A0A5B7EZ61</accession>
<evidence type="ECO:0000313" key="2">
    <source>
        <dbReference type="Proteomes" id="UP000324222"/>
    </source>
</evidence>
<protein>
    <submittedName>
        <fullName evidence="1">Uncharacterized protein</fullName>
    </submittedName>
</protein>